<feature type="coiled-coil region" evidence="1">
    <location>
        <begin position="259"/>
        <end position="286"/>
    </location>
</feature>
<evidence type="ECO:0000313" key="5">
    <source>
        <dbReference type="Proteomes" id="UP001176478"/>
    </source>
</evidence>
<comment type="caution">
    <text evidence="2">The sequence shown here is derived from an EMBL/GenBank/DDBJ whole genome shotgun (WGS) entry which is preliminary data.</text>
</comment>
<evidence type="ECO:0000313" key="2">
    <source>
        <dbReference type="EMBL" id="MDG4697493.1"/>
    </source>
</evidence>
<evidence type="ECO:0000313" key="3">
    <source>
        <dbReference type="EMBL" id="MDO7856898.1"/>
    </source>
</evidence>
<dbReference type="EMBL" id="JARRYG010000016">
    <property type="protein sequence ID" value="MDG4697493.1"/>
    <property type="molecule type" value="Genomic_DNA"/>
</dbReference>
<evidence type="ECO:0000256" key="1">
    <source>
        <dbReference type="SAM" id="Coils"/>
    </source>
</evidence>
<proteinExistence type="predicted"/>
<dbReference type="RefSeq" id="WP_210814073.1">
    <property type="nucleotide sequence ID" value="NZ_JARRYG010000016.1"/>
</dbReference>
<dbReference type="Proteomes" id="UP001176478">
    <property type="component" value="Unassembled WGS sequence"/>
</dbReference>
<dbReference type="Proteomes" id="UP001156701">
    <property type="component" value="Unassembled WGS sequence"/>
</dbReference>
<reference evidence="3" key="3">
    <citation type="journal article" date="2024" name="Int. J. Antimicrob. Agents">
        <title>Identification of a novel Providencia species showing multi-drug-resistant in three patients with hospital-acquired infection.</title>
        <authorList>
            <person name="Yang W."/>
            <person name="Chen J."/>
            <person name="Yang F."/>
            <person name="Ji P."/>
            <person name="Shen S."/>
            <person name="Yin D."/>
            <person name="Hu F."/>
        </authorList>
    </citation>
    <scope>NUCLEOTIDE SEQUENCE</scope>
    <source>
        <strain evidence="3">CRE-138-0111</strain>
    </source>
</reference>
<reference evidence="2" key="1">
    <citation type="submission" date="2023-03" db="EMBL/GenBank/DDBJ databases">
        <title>a new species belonging to Providencia genus.</title>
        <authorList>
            <person name="Yang W."/>
            <person name="Hu F."/>
            <person name="Shen S."/>
            <person name="Ding L."/>
            <person name="Yin D."/>
        </authorList>
    </citation>
    <scope>NUCLEOTIDE SEQUENCE</scope>
    <source>
        <strain evidence="2">CRE-3FA-0001</strain>
    </source>
</reference>
<accession>A0AA42FR00</accession>
<sequence length="1046" mass="119555">MDKISYKSSLRSNENSIFDKITNAISSFPLIIKNITNTTHFPNRINLNGRIVKKSEKVDANKALKEILDIGKHIHREAIEVTQSPIQTQPNINHKLSLKGNKGLIVGSLLLLDLQKNNAIHRSGHEENTTNLMGMERGERNYNDTIHFHRKRRSVSESLNLKFDMKTNAYLDHLRERETGFIGKKSYIGSLVFKLEAKGWPLDFNLLKNRFEKDKSRRIKIINKSKNMLKEAEAKAFSHRFKALFGQPINYLGRENSRLVNNEGKIKKLKQHIAREEARLTKETENLSVLNLLLHPDNPNFSTAWMGFYKKIDYLYAEKNKIDLECKEYSQHLESLPKNSNPIAFRYISSEKYSTEVKLANARKEYKLLTAKINSMEAAASIEMSQNDLKSQLSLETQMERIAAELKVTQVNELELENNVKNAKEELDKLILSGLLVNGINIDCTDLDKVWQVHFYQGANFKGSISFSNTIKEFSLRKVLLGEADRSIFIHVGGSQSILKINSKNNDAKNETLLKLLNDKKSRLNIADSVMSEIENSAFKKIDDIDFIDDFKFSVHGKILHVLSKSSQQLSKEPKIYQHIIEGFISGLIKPSVVLFEGKVVPGLLSLGSEHHNLIFSLPDNDLIISSTFHENKKLAKFIHKHLTKIDQEGFSKNNLENIKHIDNRLNQKWQHRLTFIERSPNIQFKTEPEIDPYRLLLKSGVEKNFSDLNGVIYTSYEKTAKLSNDVKKILIESAEVIMMLTTTGVSSPWIISAEFMAGISLKLANIYLDMQLIENSDRGADIEQAKKNLMVGKIYLSLNLAKAPRLMVQVIGKWLDLINTLEGIAAERLFNPLAKYSKFRVNRGGDDLATTAFRYAKLDQFSFPNLLKKKHPDGLCHGLSLEILQRLEESVDPQKHLFSVVASLKEDLKKPASFSGKVFDSIERKQTQPSLFKTQKYHREPTVRYRGEHHDLVKKLEDDVMELNPGDTALIRAYIRKSDGSILSEGHIIMVQRISNQQFELFDSNNGVFSYSTETGFKKALMNYFNLAYRDHGLLIPGSFTRFIL</sequence>
<dbReference type="EMBL" id="JAUQTG010000005">
    <property type="protein sequence ID" value="MDO7856898.1"/>
    <property type="molecule type" value="Genomic_DNA"/>
</dbReference>
<evidence type="ECO:0000313" key="4">
    <source>
        <dbReference type="Proteomes" id="UP001156701"/>
    </source>
</evidence>
<reference evidence="3" key="2">
    <citation type="submission" date="2023-07" db="EMBL/GenBank/DDBJ databases">
        <authorList>
            <person name="Yang W."/>
            <person name="Chen J."/>
            <person name="Ji P."/>
            <person name="Hu F."/>
        </authorList>
    </citation>
    <scope>NUCLEOTIDE SEQUENCE</scope>
    <source>
        <strain evidence="3">CRE-138-0111</strain>
    </source>
</reference>
<protein>
    <submittedName>
        <fullName evidence="2">Uncharacterized protein</fullName>
    </submittedName>
</protein>
<keyword evidence="5" id="KW-1185">Reference proteome</keyword>
<keyword evidence="1" id="KW-0175">Coiled coil</keyword>
<feature type="coiled-coil region" evidence="1">
    <location>
        <begin position="406"/>
        <end position="433"/>
    </location>
</feature>
<name>A0AA42FR00_9GAMM</name>
<organism evidence="2 4">
    <name type="scientific">Providencia huashanensis</name>
    <dbReference type="NCBI Taxonomy" id="3037798"/>
    <lineage>
        <taxon>Bacteria</taxon>
        <taxon>Pseudomonadati</taxon>
        <taxon>Pseudomonadota</taxon>
        <taxon>Gammaproteobacteria</taxon>
        <taxon>Enterobacterales</taxon>
        <taxon>Morganellaceae</taxon>
        <taxon>Providencia</taxon>
    </lineage>
</organism>
<gene>
    <name evidence="2" type="ORF">P7V44_14725</name>
    <name evidence="3" type="ORF">Q5E86_11155</name>
</gene>
<dbReference type="AlphaFoldDB" id="A0AA42FR00"/>